<name>A0A9D4GCK1_DREPO</name>
<evidence type="ECO:0000313" key="2">
    <source>
        <dbReference type="Proteomes" id="UP000828390"/>
    </source>
</evidence>
<dbReference type="AlphaFoldDB" id="A0A9D4GCK1"/>
<keyword evidence="2" id="KW-1185">Reference proteome</keyword>
<dbReference type="EMBL" id="JAIWYP010000006">
    <property type="protein sequence ID" value="KAH3814392.1"/>
    <property type="molecule type" value="Genomic_DNA"/>
</dbReference>
<gene>
    <name evidence="1" type="ORF">DPMN_142888</name>
</gene>
<dbReference type="Proteomes" id="UP000828390">
    <property type="component" value="Unassembled WGS sequence"/>
</dbReference>
<accession>A0A9D4GCK1</accession>
<reference evidence="1" key="2">
    <citation type="submission" date="2020-11" db="EMBL/GenBank/DDBJ databases">
        <authorList>
            <person name="McCartney M.A."/>
            <person name="Auch B."/>
            <person name="Kono T."/>
            <person name="Mallez S."/>
            <person name="Becker A."/>
            <person name="Gohl D.M."/>
            <person name="Silverstein K.A.T."/>
            <person name="Koren S."/>
            <person name="Bechman K.B."/>
            <person name="Herman A."/>
            <person name="Abrahante J.E."/>
            <person name="Garbe J."/>
        </authorList>
    </citation>
    <scope>NUCLEOTIDE SEQUENCE</scope>
    <source>
        <strain evidence="1">Duluth1</strain>
        <tissue evidence="1">Whole animal</tissue>
    </source>
</reference>
<organism evidence="1 2">
    <name type="scientific">Dreissena polymorpha</name>
    <name type="common">Zebra mussel</name>
    <name type="synonym">Mytilus polymorpha</name>
    <dbReference type="NCBI Taxonomy" id="45954"/>
    <lineage>
        <taxon>Eukaryota</taxon>
        <taxon>Metazoa</taxon>
        <taxon>Spiralia</taxon>
        <taxon>Lophotrochozoa</taxon>
        <taxon>Mollusca</taxon>
        <taxon>Bivalvia</taxon>
        <taxon>Autobranchia</taxon>
        <taxon>Heteroconchia</taxon>
        <taxon>Euheterodonta</taxon>
        <taxon>Imparidentia</taxon>
        <taxon>Neoheterodontei</taxon>
        <taxon>Myida</taxon>
        <taxon>Dreissenoidea</taxon>
        <taxon>Dreissenidae</taxon>
        <taxon>Dreissena</taxon>
    </lineage>
</organism>
<sequence>MKRKGPPQKRLRQLSKNDTHLEVYRVICDQDPPKKSSQLLLKKGDQYIIPQ</sequence>
<proteinExistence type="predicted"/>
<protein>
    <submittedName>
        <fullName evidence="1">Uncharacterized protein</fullName>
    </submittedName>
</protein>
<comment type="caution">
    <text evidence="1">The sequence shown here is derived from an EMBL/GenBank/DDBJ whole genome shotgun (WGS) entry which is preliminary data.</text>
</comment>
<reference evidence="1" key="1">
    <citation type="journal article" date="2019" name="bioRxiv">
        <title>The Genome of the Zebra Mussel, Dreissena polymorpha: A Resource for Invasive Species Research.</title>
        <authorList>
            <person name="McCartney M.A."/>
            <person name="Auch B."/>
            <person name="Kono T."/>
            <person name="Mallez S."/>
            <person name="Zhang Y."/>
            <person name="Obille A."/>
            <person name="Becker A."/>
            <person name="Abrahante J.E."/>
            <person name="Garbe J."/>
            <person name="Badalamenti J.P."/>
            <person name="Herman A."/>
            <person name="Mangelson H."/>
            <person name="Liachko I."/>
            <person name="Sullivan S."/>
            <person name="Sone E.D."/>
            <person name="Koren S."/>
            <person name="Silverstein K.A.T."/>
            <person name="Beckman K.B."/>
            <person name="Gohl D.M."/>
        </authorList>
    </citation>
    <scope>NUCLEOTIDE SEQUENCE</scope>
    <source>
        <strain evidence="1">Duluth1</strain>
        <tissue evidence="1">Whole animal</tissue>
    </source>
</reference>
<evidence type="ECO:0000313" key="1">
    <source>
        <dbReference type="EMBL" id="KAH3814392.1"/>
    </source>
</evidence>